<gene>
    <name evidence="6" type="ORF">SOASR030_29630</name>
</gene>
<dbReference type="PANTHER" id="PTHR32347">
    <property type="entry name" value="EFFLUX SYSTEM COMPONENT YKNX-RELATED"/>
    <property type="match status" value="1"/>
</dbReference>
<dbReference type="SUPFAM" id="SSF111369">
    <property type="entry name" value="HlyD-like secretion proteins"/>
    <property type="match status" value="2"/>
</dbReference>
<dbReference type="InterPro" id="IPR050465">
    <property type="entry name" value="UPF0194_transport"/>
</dbReference>
<dbReference type="Proteomes" id="UP001058124">
    <property type="component" value="Unassembled WGS sequence"/>
</dbReference>
<dbReference type="GO" id="GO:0042597">
    <property type="term" value="C:periplasmic space"/>
    <property type="evidence" value="ECO:0007669"/>
    <property type="project" value="UniProtKB-SubCell"/>
</dbReference>
<dbReference type="PANTHER" id="PTHR32347:SF29">
    <property type="entry name" value="UPF0194 MEMBRANE PROTEIN YBHG"/>
    <property type="match status" value="1"/>
</dbReference>
<dbReference type="Gene3D" id="2.40.50.100">
    <property type="match status" value="2"/>
</dbReference>
<proteinExistence type="predicted"/>
<dbReference type="Gene3D" id="1.10.287.470">
    <property type="entry name" value="Helix hairpin bin"/>
    <property type="match status" value="2"/>
</dbReference>
<dbReference type="Gene3D" id="2.40.30.170">
    <property type="match status" value="1"/>
</dbReference>
<dbReference type="RefSeq" id="WP_027274974.1">
    <property type="nucleotide sequence ID" value="NZ_BRLH01000009.1"/>
</dbReference>
<name>A0AAV5N7W3_9GAMM</name>
<evidence type="ECO:0000259" key="5">
    <source>
        <dbReference type="Pfam" id="PF25990"/>
    </source>
</evidence>
<dbReference type="Pfam" id="PF25990">
    <property type="entry name" value="Beta-barrel_YknX"/>
    <property type="match status" value="1"/>
</dbReference>
<evidence type="ECO:0000259" key="4">
    <source>
        <dbReference type="Pfam" id="PF25881"/>
    </source>
</evidence>
<accession>A0AAV5N7W3</accession>
<feature type="domain" description="YbhG-like alpha-helical hairpin" evidence="4">
    <location>
        <begin position="75"/>
        <end position="204"/>
    </location>
</feature>
<keyword evidence="7" id="KW-1185">Reference proteome</keyword>
<feature type="domain" description="YknX-like beta-barrel" evidence="5">
    <location>
        <begin position="243"/>
        <end position="323"/>
    </location>
</feature>
<keyword evidence="2 3" id="KW-0175">Coiled coil</keyword>
<dbReference type="EMBL" id="BRLH01000009">
    <property type="protein sequence ID" value="GKX56851.1"/>
    <property type="molecule type" value="Genomic_DNA"/>
</dbReference>
<dbReference type="Pfam" id="PF25881">
    <property type="entry name" value="HH_YBHG"/>
    <property type="match status" value="1"/>
</dbReference>
<dbReference type="AlphaFoldDB" id="A0AAV5N7W3"/>
<dbReference type="NCBIfam" id="NF002939">
    <property type="entry name" value="PRK03598.1"/>
    <property type="match status" value="1"/>
</dbReference>
<feature type="coiled-coil region" evidence="3">
    <location>
        <begin position="148"/>
        <end position="208"/>
    </location>
</feature>
<organism evidence="6 7">
    <name type="scientific">Leminorella grimontii</name>
    <dbReference type="NCBI Taxonomy" id="82981"/>
    <lineage>
        <taxon>Bacteria</taxon>
        <taxon>Pseudomonadati</taxon>
        <taxon>Pseudomonadota</taxon>
        <taxon>Gammaproteobacteria</taxon>
        <taxon>Enterobacterales</taxon>
        <taxon>Budviciaceae</taxon>
        <taxon>Leminorella</taxon>
    </lineage>
</organism>
<dbReference type="InterPro" id="IPR059052">
    <property type="entry name" value="HH_YbhG-like"/>
</dbReference>
<evidence type="ECO:0000313" key="6">
    <source>
        <dbReference type="EMBL" id="GKX56851.1"/>
    </source>
</evidence>
<sequence length="328" mass="35985">MKKKPLFVLLAIVVCVIGAFLGWQRYADSHQPALTLYGNVDIRTVNLNFRVGGRLAELRVDEGDKIKAGDVLGRLDDAPYRIAVAQARANVDALKARLALMQEGYRAEEIAQAKAAVAQSQSAYQYAESFYRRQQGLWQSRSISANALDDARSAKDQAYATLQSAKQKLTQFETGNRPQEIAEASANYEQAKAALEKAELDLSDTTLVAPSAGTILTRAVEPGSMVNAANSVFSVSLTSPVWVRAYVSEVNLAKAVPGTELEIYIDARPDKPYRGTVGFVSPNAEFTPKSVETPELRTDLVYRLRVIVSDPDESLRQGMPVTIRFPSR</sequence>
<protein>
    <submittedName>
        <fullName evidence="6">UPF0194 membrane protein</fullName>
    </submittedName>
</protein>
<reference evidence="6" key="1">
    <citation type="submission" date="2022-06" db="EMBL/GenBank/DDBJ databases">
        <title>Draft genome sequences of Leminorella grimontii str. JCM5902.</title>
        <authorList>
            <person name="Wakabayashi Y."/>
            <person name="Kojima K."/>
        </authorList>
    </citation>
    <scope>NUCLEOTIDE SEQUENCE</scope>
    <source>
        <strain evidence="6">JCM 5902</strain>
    </source>
</reference>
<comment type="subcellular location">
    <subcellularLocation>
        <location evidence="1">Cell envelope</location>
    </subcellularLocation>
</comment>
<dbReference type="InterPro" id="IPR058636">
    <property type="entry name" value="Beta-barrel_YknX"/>
</dbReference>
<evidence type="ECO:0000313" key="7">
    <source>
        <dbReference type="Proteomes" id="UP001058124"/>
    </source>
</evidence>
<evidence type="ECO:0000256" key="1">
    <source>
        <dbReference type="ARBA" id="ARBA00004196"/>
    </source>
</evidence>
<evidence type="ECO:0000256" key="3">
    <source>
        <dbReference type="SAM" id="Coils"/>
    </source>
</evidence>
<comment type="caution">
    <text evidence="6">The sequence shown here is derived from an EMBL/GenBank/DDBJ whole genome shotgun (WGS) entry which is preliminary data.</text>
</comment>
<evidence type="ECO:0000256" key="2">
    <source>
        <dbReference type="ARBA" id="ARBA00023054"/>
    </source>
</evidence>